<protein>
    <submittedName>
        <fullName evidence="3">Uncharacterized protein</fullName>
    </submittedName>
</protein>
<keyword evidence="1" id="KW-0472">Membrane</keyword>
<accession>A0AAJ1W7H2</accession>
<evidence type="ECO:0000256" key="1">
    <source>
        <dbReference type="SAM" id="Phobius"/>
    </source>
</evidence>
<feature type="chain" id="PRO_5042477293" evidence="2">
    <location>
        <begin position="22"/>
        <end position="120"/>
    </location>
</feature>
<keyword evidence="2" id="KW-0732">Signal</keyword>
<dbReference type="AlphaFoldDB" id="A0AAJ1W7H2"/>
<keyword evidence="1" id="KW-0812">Transmembrane</keyword>
<reference evidence="3" key="1">
    <citation type="submission" date="2023-06" db="EMBL/GenBank/DDBJ databases">
        <title>Identification of two novel mycobacterium reveal diversities and complexities of Mycobacterium gordonae clade.</title>
        <authorList>
            <person name="Matsumoto Y."/>
            <person name="Nakamura S."/>
            <person name="Motooka D."/>
            <person name="Fukushima K."/>
        </authorList>
    </citation>
    <scope>NUCLEOTIDE SEQUENCE</scope>
    <source>
        <strain evidence="3">TY812</strain>
    </source>
</reference>
<organism evidence="3 4">
    <name type="scientific">Mycobacterium paragordonae</name>
    <dbReference type="NCBI Taxonomy" id="1389713"/>
    <lineage>
        <taxon>Bacteria</taxon>
        <taxon>Bacillati</taxon>
        <taxon>Actinomycetota</taxon>
        <taxon>Actinomycetes</taxon>
        <taxon>Mycobacteriales</taxon>
        <taxon>Mycobacteriaceae</taxon>
        <taxon>Mycobacterium</taxon>
    </lineage>
</organism>
<dbReference type="EMBL" id="JAUFSA010000007">
    <property type="protein sequence ID" value="MDP7739656.1"/>
    <property type="molecule type" value="Genomic_DNA"/>
</dbReference>
<name>A0AAJ1W7H2_9MYCO</name>
<feature type="transmembrane region" description="Helical" evidence="1">
    <location>
        <begin position="26"/>
        <end position="42"/>
    </location>
</feature>
<comment type="caution">
    <text evidence="3">The sequence shown here is derived from an EMBL/GenBank/DDBJ whole genome shotgun (WGS) entry which is preliminary data.</text>
</comment>
<keyword evidence="1" id="KW-1133">Transmembrane helix</keyword>
<evidence type="ECO:0000313" key="4">
    <source>
        <dbReference type="Proteomes" id="UP001229081"/>
    </source>
</evidence>
<gene>
    <name evidence="3" type="ORF">QXL92_33560</name>
</gene>
<feature type="signal peptide" evidence="2">
    <location>
        <begin position="1"/>
        <end position="21"/>
    </location>
</feature>
<proteinExistence type="predicted"/>
<dbReference type="RefSeq" id="WP_306256085.1">
    <property type="nucleotide sequence ID" value="NZ_JAUFSA010000007.1"/>
</dbReference>
<dbReference type="Proteomes" id="UP001229081">
    <property type="component" value="Unassembled WGS sequence"/>
</dbReference>
<sequence length="120" mass="12264">MKSLVGAFLAILAINSSTLPAGFATYLTVGAALIAVVFYVIGRRGGKKRVDACRAALATAPPASPAAGPTLVQYVYTTGPVFTAIPPGMPASYGAPVEPGPVHVASERVDQVYVPGSFCR</sequence>
<evidence type="ECO:0000256" key="2">
    <source>
        <dbReference type="SAM" id="SignalP"/>
    </source>
</evidence>
<evidence type="ECO:0000313" key="3">
    <source>
        <dbReference type="EMBL" id="MDP7739656.1"/>
    </source>
</evidence>